<sequence length="567" mass="63283">MKKLTPSSYEEFCKDFCLDLPDHFNFAFDVLDKLAEETPDKLALIHVGPDHVRREYTFQWLAEASCRLANTLSERGVKKGDRVMLILFRRIDFWVSMMALHRLGAVAIPSPHLLTAKDITYRMHAAKVRAVVCEDSVAATVERASQDVPSLVAKFQCGPGPVLPGWDDMKTACANSANSFPRPADSAGGEDPLLVFFSSGTTGQPKMVVHKHNYVMGHAVTGMYWHDLRPGDLHLTVADTGWGKAIWGKMYGQWMAGATVFVYDFRGKFDAADLLTVMSKNKVTSFCAPPTVYRFMVREELEKFDLSHLRHCTTAGELLNTSVFNDWKRVTGLSIYEGYGQTETTLQIATFPFMEPKPGSIGKPVPGWDIVLLNKRDELCSTGEEGEICIRLTNGTPAGLFLEYVDEPEKTKSVRYNGFYHTGDKAWRDEDGYYWFLGRVDDLIKSSGYRVGPYEVESALVSHEAVLEAAVTGVPDPVRGQAVKATVVLARGFSASPELAKALQQHVKTVTAPYKYPRVVEFVDELPKTLSGKIKRGEIRKSDLKRFDETSARPHLVEVPRRVAAAR</sequence>
<dbReference type="GO" id="GO:0005524">
    <property type="term" value="F:ATP binding"/>
    <property type="evidence" value="ECO:0007669"/>
    <property type="project" value="UniProtKB-KW"/>
</dbReference>
<dbReference type="InterPro" id="IPR042099">
    <property type="entry name" value="ANL_N_sf"/>
</dbReference>
<dbReference type="PANTHER" id="PTHR43605:SF10">
    <property type="entry name" value="ACYL-COA SYNTHETASE MEDIUM CHAIN FAMILY MEMBER 3"/>
    <property type="match status" value="1"/>
</dbReference>
<dbReference type="GO" id="GO:0015645">
    <property type="term" value="F:fatty acid ligase activity"/>
    <property type="evidence" value="ECO:0007669"/>
    <property type="project" value="TreeGrafter"/>
</dbReference>
<dbReference type="GO" id="GO:0016405">
    <property type="term" value="F:CoA-ligase activity"/>
    <property type="evidence" value="ECO:0007669"/>
    <property type="project" value="UniProtKB-ARBA"/>
</dbReference>
<evidence type="ECO:0000256" key="3">
    <source>
        <dbReference type="ARBA" id="ARBA00022741"/>
    </source>
</evidence>
<dbReference type="SUPFAM" id="SSF56801">
    <property type="entry name" value="Acetyl-CoA synthetase-like"/>
    <property type="match status" value="1"/>
</dbReference>
<evidence type="ECO:0000256" key="4">
    <source>
        <dbReference type="ARBA" id="ARBA00022840"/>
    </source>
</evidence>
<evidence type="ECO:0000259" key="5">
    <source>
        <dbReference type="Pfam" id="PF00501"/>
    </source>
</evidence>
<dbReference type="STRING" id="1121442.SAMN02745702_00074"/>
<dbReference type="InterPro" id="IPR020845">
    <property type="entry name" value="AMP-binding_CS"/>
</dbReference>
<dbReference type="FunFam" id="3.30.300.30:FF:000005">
    <property type="entry name" value="Acyl-coenzyme A synthetase ACSM5, mitochondrial"/>
    <property type="match status" value="1"/>
</dbReference>
<dbReference type="Proteomes" id="UP000189733">
    <property type="component" value="Unassembled WGS sequence"/>
</dbReference>
<evidence type="ECO:0000313" key="8">
    <source>
        <dbReference type="Proteomes" id="UP000189733"/>
    </source>
</evidence>
<dbReference type="InterPro" id="IPR025110">
    <property type="entry name" value="AMP-bd_C"/>
</dbReference>
<dbReference type="Gene3D" id="3.40.50.12780">
    <property type="entry name" value="N-terminal domain of ligase-like"/>
    <property type="match status" value="1"/>
</dbReference>
<keyword evidence="2" id="KW-0436">Ligase</keyword>
<dbReference type="GO" id="GO:0004321">
    <property type="term" value="F:fatty-acyl-CoA synthase activity"/>
    <property type="evidence" value="ECO:0007669"/>
    <property type="project" value="TreeGrafter"/>
</dbReference>
<dbReference type="InterPro" id="IPR045851">
    <property type="entry name" value="AMP-bd_C_sf"/>
</dbReference>
<keyword evidence="8" id="KW-1185">Reference proteome</keyword>
<protein>
    <submittedName>
        <fullName evidence="7">Acetyl-CoA synthetase</fullName>
    </submittedName>
</protein>
<dbReference type="InterPro" id="IPR051087">
    <property type="entry name" value="Mitochondrial_ACSM"/>
</dbReference>
<dbReference type="AlphaFoldDB" id="A0A1T4VDX0"/>
<dbReference type="Gene3D" id="3.30.300.30">
    <property type="match status" value="1"/>
</dbReference>
<accession>A0A1T4VDX0</accession>
<evidence type="ECO:0000313" key="7">
    <source>
        <dbReference type="EMBL" id="SKA63078.1"/>
    </source>
</evidence>
<feature type="domain" description="AMP-binding enzyme C-terminal" evidence="6">
    <location>
        <begin position="455"/>
        <end position="533"/>
    </location>
</feature>
<dbReference type="Pfam" id="PF00501">
    <property type="entry name" value="AMP-binding"/>
    <property type="match status" value="1"/>
</dbReference>
<dbReference type="PROSITE" id="PS00455">
    <property type="entry name" value="AMP_BINDING"/>
    <property type="match status" value="1"/>
</dbReference>
<gene>
    <name evidence="7" type="ORF">SAMN02745702_00074</name>
</gene>
<keyword evidence="4" id="KW-0067">ATP-binding</keyword>
<dbReference type="OrthoDB" id="9801302at2"/>
<proteinExistence type="inferred from homology"/>
<dbReference type="PANTHER" id="PTHR43605">
    <property type="entry name" value="ACYL-COENZYME A SYNTHETASE"/>
    <property type="match status" value="1"/>
</dbReference>
<comment type="similarity">
    <text evidence="1">Belongs to the ATP-dependent AMP-binding enzyme family.</text>
</comment>
<dbReference type="GO" id="GO:0006633">
    <property type="term" value="P:fatty acid biosynthetic process"/>
    <property type="evidence" value="ECO:0007669"/>
    <property type="project" value="TreeGrafter"/>
</dbReference>
<feature type="domain" description="AMP-dependent synthetase/ligase" evidence="5">
    <location>
        <begin position="33"/>
        <end position="391"/>
    </location>
</feature>
<evidence type="ECO:0000256" key="1">
    <source>
        <dbReference type="ARBA" id="ARBA00006432"/>
    </source>
</evidence>
<dbReference type="RefSeq" id="WP_078683405.1">
    <property type="nucleotide sequence ID" value="NZ_FUYA01000001.1"/>
</dbReference>
<dbReference type="Pfam" id="PF13193">
    <property type="entry name" value="AMP-binding_C"/>
    <property type="match status" value="1"/>
</dbReference>
<keyword evidence="3" id="KW-0547">Nucleotide-binding</keyword>
<name>A0A1T4VDX0_9BACT</name>
<organism evidence="7 8">
    <name type="scientific">Desulfobaculum bizertense DSM 18034</name>
    <dbReference type="NCBI Taxonomy" id="1121442"/>
    <lineage>
        <taxon>Bacteria</taxon>
        <taxon>Pseudomonadati</taxon>
        <taxon>Thermodesulfobacteriota</taxon>
        <taxon>Desulfovibrionia</taxon>
        <taxon>Desulfovibrionales</taxon>
        <taxon>Desulfovibrionaceae</taxon>
        <taxon>Desulfobaculum</taxon>
    </lineage>
</organism>
<dbReference type="InterPro" id="IPR000873">
    <property type="entry name" value="AMP-dep_synth/lig_dom"/>
</dbReference>
<reference evidence="7 8" key="1">
    <citation type="submission" date="2017-02" db="EMBL/GenBank/DDBJ databases">
        <authorList>
            <person name="Peterson S.W."/>
        </authorList>
    </citation>
    <scope>NUCLEOTIDE SEQUENCE [LARGE SCALE GENOMIC DNA]</scope>
    <source>
        <strain evidence="7 8">DSM 18034</strain>
    </source>
</reference>
<dbReference type="GO" id="GO:0006637">
    <property type="term" value="P:acyl-CoA metabolic process"/>
    <property type="evidence" value="ECO:0007669"/>
    <property type="project" value="TreeGrafter"/>
</dbReference>
<evidence type="ECO:0000256" key="2">
    <source>
        <dbReference type="ARBA" id="ARBA00022598"/>
    </source>
</evidence>
<dbReference type="EMBL" id="FUYA01000001">
    <property type="protein sequence ID" value="SKA63078.1"/>
    <property type="molecule type" value="Genomic_DNA"/>
</dbReference>
<evidence type="ECO:0000259" key="6">
    <source>
        <dbReference type="Pfam" id="PF13193"/>
    </source>
</evidence>